<evidence type="ECO:0000256" key="6">
    <source>
        <dbReference type="ARBA" id="ARBA00022888"/>
    </source>
</evidence>
<dbReference type="NCBIfam" id="TIGR01536">
    <property type="entry name" value="asn_synth_AEB"/>
    <property type="match status" value="1"/>
</dbReference>
<dbReference type="SUPFAM" id="SSF52402">
    <property type="entry name" value="Adenine nucleotide alpha hydrolases-like"/>
    <property type="match status" value="1"/>
</dbReference>
<feature type="binding site" evidence="10">
    <location>
        <position position="105"/>
    </location>
    <ligand>
        <name>L-glutamine</name>
        <dbReference type="ChEBI" id="CHEBI:58359"/>
    </ligand>
</feature>
<accession>A0A1I2K968</accession>
<dbReference type="STRING" id="1798228.SAMN05216574_11948"/>
<feature type="binding site" evidence="10">
    <location>
        <position position="306"/>
    </location>
    <ligand>
        <name>ATP</name>
        <dbReference type="ChEBI" id="CHEBI:30616"/>
    </ligand>
</feature>
<dbReference type="PANTHER" id="PTHR43284:SF1">
    <property type="entry name" value="ASPARAGINE SYNTHETASE"/>
    <property type="match status" value="1"/>
</dbReference>
<dbReference type="InterPro" id="IPR017932">
    <property type="entry name" value="GATase_2_dom"/>
</dbReference>
<evidence type="ECO:0000256" key="10">
    <source>
        <dbReference type="PIRSR" id="PIRSR001589-2"/>
    </source>
</evidence>
<reference evidence="14" key="1">
    <citation type="submission" date="2016-10" db="EMBL/GenBank/DDBJ databases">
        <authorList>
            <person name="Varghese N."/>
            <person name="Submissions S."/>
        </authorList>
    </citation>
    <scope>NUCLEOTIDE SEQUENCE [LARGE SCALE GENOMIC DNA]</scope>
    <source>
        <strain evidence="14">DSM 46838</strain>
    </source>
</reference>
<keyword evidence="7 9" id="KW-0315">Glutamine amidotransferase</keyword>
<evidence type="ECO:0000313" key="14">
    <source>
        <dbReference type="Proteomes" id="UP000198589"/>
    </source>
</evidence>
<evidence type="ECO:0000256" key="4">
    <source>
        <dbReference type="ARBA" id="ARBA00022741"/>
    </source>
</evidence>
<dbReference type="EC" id="6.3.5.4" evidence="3"/>
<evidence type="ECO:0000256" key="9">
    <source>
        <dbReference type="PIRSR" id="PIRSR001589-1"/>
    </source>
</evidence>
<evidence type="ECO:0000256" key="2">
    <source>
        <dbReference type="ARBA" id="ARBA00005752"/>
    </source>
</evidence>
<organism evidence="13 14">
    <name type="scientific">Blastococcus tunisiensis</name>
    <dbReference type="NCBI Taxonomy" id="1798228"/>
    <lineage>
        <taxon>Bacteria</taxon>
        <taxon>Bacillati</taxon>
        <taxon>Actinomycetota</taxon>
        <taxon>Actinomycetes</taxon>
        <taxon>Geodermatophilales</taxon>
        <taxon>Geodermatophilaceae</taxon>
        <taxon>Blastococcus</taxon>
    </lineage>
</organism>
<dbReference type="PANTHER" id="PTHR43284">
    <property type="entry name" value="ASPARAGINE SYNTHETASE (GLUTAMINE-HYDROLYZING)"/>
    <property type="match status" value="1"/>
</dbReference>
<keyword evidence="5 10" id="KW-0067">ATP-binding</keyword>
<keyword evidence="14" id="KW-1185">Reference proteome</keyword>
<proteinExistence type="inferred from homology"/>
<gene>
    <name evidence="13" type="ORF">SAMN05216574_11948</name>
</gene>
<dbReference type="Gene3D" id="3.40.50.620">
    <property type="entry name" value="HUPs"/>
    <property type="match status" value="2"/>
</dbReference>
<sequence length="645" mass="69278">MCGITGLAGAGAAGDRAVVRDLVRRASAAIAHRGPDGQGEWVPAEDPVALGHRRLAVIDLSDAAAQPMLDPSGRAVVTFNGEIYNFRELRAALEARGHVFRTRSDTEVLLTGCREWGAAGVAGRAVGMFAFAYVDLDAGLLWLVRDRFGEKPLYWYCAEGTLAFASELKALVDMPAFPRAVDPAAVADVVARGCVSQQRTIYQGVHQVPPGSALGFHLSPSMAAEAGTRVTYWDAAAEAREAMGRPFPGSLQDAVAAVHAELDRSVRTASVSDVPVGAFLSGGVDSSLVTASMQAQAGASVKSFTIGFEDARLDETRHAYEVARALGTEHTTWTLGTADVLSVVPTLAGMYDEPFGDSSQVATHLVARLAREHVTVALSGDGGDELFAGYNRHTLAPRLSRRLSRIPRPARTLAARALLRTHPDWWDAFPRPGAHRSPTGALGARMQKVASVLDFRDPDDLYGRLTAAASHAALLATPATSTPPLAGDLPLTAAIMLADVQGYLRDDILVKVDRAAMATSLETRVPLLDPAVYRLAWSLPEHYKVQGSRGKLVLRALLSEYLDPALFERPKMGFAMPVAEWLRGPLRTWAEDLLSPPALAESGWLDAAAVRSLWTAHLTRRADHAHALWNVLMLQAWLGRWGWAG</sequence>
<dbReference type="InterPro" id="IPR006426">
    <property type="entry name" value="Asn_synth_AEB"/>
</dbReference>
<dbReference type="CDD" id="cd00712">
    <property type="entry name" value="AsnB"/>
    <property type="match status" value="1"/>
</dbReference>
<dbReference type="CDD" id="cd01991">
    <property type="entry name" value="Asn_synthase_B_C"/>
    <property type="match status" value="1"/>
</dbReference>
<evidence type="ECO:0000313" key="13">
    <source>
        <dbReference type="EMBL" id="SFF61456.1"/>
    </source>
</evidence>
<dbReference type="Pfam" id="PF13522">
    <property type="entry name" value="GATase_6"/>
    <property type="match status" value="1"/>
</dbReference>
<evidence type="ECO:0000256" key="7">
    <source>
        <dbReference type="ARBA" id="ARBA00022962"/>
    </source>
</evidence>
<name>A0A1I2K968_9ACTN</name>
<feature type="site" description="Important for beta-aspartyl-AMP intermediate formation" evidence="11">
    <location>
        <position position="381"/>
    </location>
</feature>
<dbReference type="PIRSF" id="PIRSF001589">
    <property type="entry name" value="Asn_synthetase_glu-h"/>
    <property type="match status" value="1"/>
</dbReference>
<dbReference type="InterPro" id="IPR051786">
    <property type="entry name" value="ASN_synthetase/amidase"/>
</dbReference>
<keyword evidence="4 10" id="KW-0547">Nucleotide-binding</keyword>
<dbReference type="GO" id="GO:0005829">
    <property type="term" value="C:cytosol"/>
    <property type="evidence" value="ECO:0007669"/>
    <property type="project" value="TreeGrafter"/>
</dbReference>
<comment type="pathway">
    <text evidence="1">Amino-acid biosynthesis; L-asparagine biosynthesis; L-asparagine from L-aspartate (L-Gln route): step 1/1.</text>
</comment>
<keyword evidence="6 9" id="KW-0061">Asparagine biosynthesis</keyword>
<comment type="similarity">
    <text evidence="2">Belongs to the asparagine synthetase family.</text>
</comment>
<evidence type="ECO:0000256" key="8">
    <source>
        <dbReference type="ARBA" id="ARBA00048741"/>
    </source>
</evidence>
<feature type="active site" description="For GATase activity" evidence="9">
    <location>
        <position position="2"/>
    </location>
</feature>
<dbReference type="Gene3D" id="3.60.20.10">
    <property type="entry name" value="Glutamine Phosphoribosylpyrophosphate, subunit 1, domain 1"/>
    <property type="match status" value="1"/>
</dbReference>
<dbReference type="SUPFAM" id="SSF56235">
    <property type="entry name" value="N-terminal nucleophile aminohydrolases (Ntn hydrolases)"/>
    <property type="match status" value="1"/>
</dbReference>
<evidence type="ECO:0000256" key="1">
    <source>
        <dbReference type="ARBA" id="ARBA00005187"/>
    </source>
</evidence>
<dbReference type="GO" id="GO:0006529">
    <property type="term" value="P:asparagine biosynthetic process"/>
    <property type="evidence" value="ECO:0007669"/>
    <property type="project" value="UniProtKB-KW"/>
</dbReference>
<feature type="domain" description="Glutamine amidotransferase type-2" evidence="12">
    <location>
        <begin position="2"/>
        <end position="219"/>
    </location>
</feature>
<comment type="catalytic activity">
    <reaction evidence="8">
        <text>L-aspartate + L-glutamine + ATP + H2O = L-asparagine + L-glutamate + AMP + diphosphate + H(+)</text>
        <dbReference type="Rhea" id="RHEA:12228"/>
        <dbReference type="ChEBI" id="CHEBI:15377"/>
        <dbReference type="ChEBI" id="CHEBI:15378"/>
        <dbReference type="ChEBI" id="CHEBI:29985"/>
        <dbReference type="ChEBI" id="CHEBI:29991"/>
        <dbReference type="ChEBI" id="CHEBI:30616"/>
        <dbReference type="ChEBI" id="CHEBI:33019"/>
        <dbReference type="ChEBI" id="CHEBI:58048"/>
        <dbReference type="ChEBI" id="CHEBI:58359"/>
        <dbReference type="ChEBI" id="CHEBI:456215"/>
        <dbReference type="EC" id="6.3.5.4"/>
    </reaction>
</comment>
<evidence type="ECO:0000256" key="3">
    <source>
        <dbReference type="ARBA" id="ARBA00012737"/>
    </source>
</evidence>
<dbReference type="Proteomes" id="UP000198589">
    <property type="component" value="Unassembled WGS sequence"/>
</dbReference>
<dbReference type="InterPro" id="IPR029055">
    <property type="entry name" value="Ntn_hydrolases_N"/>
</dbReference>
<dbReference type="Pfam" id="PF00733">
    <property type="entry name" value="Asn_synthase"/>
    <property type="match status" value="1"/>
</dbReference>
<dbReference type="InterPro" id="IPR014729">
    <property type="entry name" value="Rossmann-like_a/b/a_fold"/>
</dbReference>
<dbReference type="InterPro" id="IPR033738">
    <property type="entry name" value="AsnB_N"/>
</dbReference>
<evidence type="ECO:0000256" key="11">
    <source>
        <dbReference type="PIRSR" id="PIRSR001589-3"/>
    </source>
</evidence>
<dbReference type="OrthoDB" id="9763290at2"/>
<keyword evidence="9" id="KW-0028">Amino-acid biosynthesis</keyword>
<dbReference type="PROSITE" id="PS51278">
    <property type="entry name" value="GATASE_TYPE_2"/>
    <property type="match status" value="1"/>
</dbReference>
<dbReference type="EMBL" id="FOND01000019">
    <property type="protein sequence ID" value="SFF61456.1"/>
    <property type="molecule type" value="Genomic_DNA"/>
</dbReference>
<dbReference type="GO" id="GO:0005524">
    <property type="term" value="F:ATP binding"/>
    <property type="evidence" value="ECO:0007669"/>
    <property type="project" value="UniProtKB-KW"/>
</dbReference>
<dbReference type="RefSeq" id="WP_092202464.1">
    <property type="nucleotide sequence ID" value="NZ_FOND01000019.1"/>
</dbReference>
<dbReference type="AlphaFoldDB" id="A0A1I2K968"/>
<evidence type="ECO:0000256" key="5">
    <source>
        <dbReference type="ARBA" id="ARBA00022840"/>
    </source>
</evidence>
<protein>
    <recommendedName>
        <fullName evidence="3">asparagine synthase (glutamine-hydrolyzing)</fullName>
        <ecNumber evidence="3">6.3.5.4</ecNumber>
    </recommendedName>
</protein>
<feature type="binding site" evidence="10">
    <location>
        <begin position="379"/>
        <end position="380"/>
    </location>
    <ligand>
        <name>ATP</name>
        <dbReference type="ChEBI" id="CHEBI:30616"/>
    </ligand>
</feature>
<dbReference type="InterPro" id="IPR001962">
    <property type="entry name" value="Asn_synthase"/>
</dbReference>
<dbReference type="GO" id="GO:0004066">
    <property type="term" value="F:asparagine synthase (glutamine-hydrolyzing) activity"/>
    <property type="evidence" value="ECO:0007669"/>
    <property type="project" value="UniProtKB-EC"/>
</dbReference>
<evidence type="ECO:0000259" key="12">
    <source>
        <dbReference type="PROSITE" id="PS51278"/>
    </source>
</evidence>